<reference evidence="1" key="1">
    <citation type="submission" date="2020-05" db="EMBL/GenBank/DDBJ databases">
        <authorList>
            <person name="Chiriac C."/>
            <person name="Salcher M."/>
            <person name="Ghai R."/>
            <person name="Kavagutti S V."/>
        </authorList>
    </citation>
    <scope>NUCLEOTIDE SEQUENCE</scope>
</reference>
<organism evidence="1">
    <name type="scientific">freshwater metagenome</name>
    <dbReference type="NCBI Taxonomy" id="449393"/>
    <lineage>
        <taxon>unclassified sequences</taxon>
        <taxon>metagenomes</taxon>
        <taxon>ecological metagenomes</taxon>
    </lineage>
</organism>
<dbReference type="AlphaFoldDB" id="A0A6J7L672"/>
<proteinExistence type="predicted"/>
<sequence>MCTVAALGWARFGSWWDEQLGERIAGWSVA</sequence>
<protein>
    <submittedName>
        <fullName evidence="1">Unannotated protein</fullName>
    </submittedName>
</protein>
<evidence type="ECO:0000313" key="1">
    <source>
        <dbReference type="EMBL" id="CAB4961214.1"/>
    </source>
</evidence>
<gene>
    <name evidence="1" type="ORF">UFOPK3662_03245</name>
</gene>
<accession>A0A6J7L672</accession>
<dbReference type="EMBL" id="CAFBMW010000036">
    <property type="protein sequence ID" value="CAB4961214.1"/>
    <property type="molecule type" value="Genomic_DNA"/>
</dbReference>
<name>A0A6J7L672_9ZZZZ</name>